<keyword evidence="8 10" id="KW-1133">Transmembrane helix</keyword>
<keyword evidence="9 10" id="KW-0472">Membrane</keyword>
<accession>A0A9D4UWX3</accession>
<evidence type="ECO:0000256" key="4">
    <source>
        <dbReference type="ARBA" id="ARBA00009038"/>
    </source>
</evidence>
<dbReference type="AlphaFoldDB" id="A0A9D4UWX3"/>
<evidence type="ECO:0000256" key="3">
    <source>
        <dbReference type="ARBA" id="ARBA00004922"/>
    </source>
</evidence>
<evidence type="ECO:0000313" key="15">
    <source>
        <dbReference type="EMBL" id="KAI5075553.1"/>
    </source>
</evidence>
<feature type="transmembrane region" description="Helical" evidence="10">
    <location>
        <begin position="649"/>
        <end position="671"/>
    </location>
</feature>
<feature type="domain" description="Ribophorin II C-terminal" evidence="14">
    <location>
        <begin position="576"/>
        <end position="676"/>
    </location>
</feature>
<evidence type="ECO:0000259" key="11">
    <source>
        <dbReference type="Pfam" id="PF05817"/>
    </source>
</evidence>
<dbReference type="InterPro" id="IPR055373">
    <property type="entry name" value="Ribophorin_II_N"/>
</dbReference>
<keyword evidence="6 10" id="KW-0732">Signal</keyword>
<keyword evidence="7 10" id="KW-0256">Endoplasmic reticulum</keyword>
<dbReference type="PANTHER" id="PTHR12640:SF0">
    <property type="entry name" value="DOLICHYL-DIPHOSPHOOLIGOSACCHARIDE--PROTEIN GLYCOSYLTRANSFERASE SUBUNIT 2"/>
    <property type="match status" value="1"/>
</dbReference>
<evidence type="ECO:0000259" key="12">
    <source>
        <dbReference type="Pfam" id="PF23860"/>
    </source>
</evidence>
<evidence type="ECO:0000256" key="8">
    <source>
        <dbReference type="ARBA" id="ARBA00022989"/>
    </source>
</evidence>
<comment type="similarity">
    <text evidence="4 10">Belongs to the SWP1 family.</text>
</comment>
<comment type="function">
    <text evidence="1 10">Subunit of the oligosaccharyl transferase (OST) complex that catalyzes the initial transfer of a defined glycan (Glc(3)Man(9)GlcNAc(2) in eukaryotes) from the lipid carrier dolichol-pyrophosphate to an asparagine residue within an Asn-X-Ser/Thr consensus motif in nascent polypeptide chains, the first step in protein N-glycosylation. N-glycosylation occurs cotranslationally and the complex associates with the Sec61 complex at the channel-forming translocon complex that mediates protein translocation across the endoplasmic reticulum (ER). All subunits are required for a maximal enzyme activity.</text>
</comment>
<keyword evidence="5 10" id="KW-0812">Transmembrane</keyword>
<evidence type="ECO:0000256" key="10">
    <source>
        <dbReference type="RuleBase" id="RU366029"/>
    </source>
</evidence>
<evidence type="ECO:0000256" key="1">
    <source>
        <dbReference type="ARBA" id="ARBA00002791"/>
    </source>
</evidence>
<comment type="subunit">
    <text evidence="10">Component of the oligosaccharyltransferase (OST) complex.</text>
</comment>
<keyword evidence="16" id="KW-1185">Reference proteome</keyword>
<dbReference type="InterPro" id="IPR008814">
    <property type="entry name" value="Swp1"/>
</dbReference>
<comment type="subcellular location">
    <subcellularLocation>
        <location evidence="2 10">Endoplasmic reticulum membrane</location>
        <topology evidence="2 10">Multi-pass membrane protein</topology>
    </subcellularLocation>
</comment>
<gene>
    <name evidence="15" type="ORF">GOP47_0009629</name>
</gene>
<dbReference type="EMBL" id="JABFUD020000009">
    <property type="protein sequence ID" value="KAI5075553.1"/>
    <property type="molecule type" value="Genomic_DNA"/>
</dbReference>
<name>A0A9D4UWX3_ADICA</name>
<dbReference type="PANTHER" id="PTHR12640">
    <property type="entry name" value="RIBOPHORIN II"/>
    <property type="match status" value="1"/>
</dbReference>
<dbReference type="Proteomes" id="UP000886520">
    <property type="component" value="Chromosome 9"/>
</dbReference>
<feature type="chain" id="PRO_5039760356" description="Dolichyl-diphosphooligosaccharide--protein glycosyltransferase subunit 2" evidence="10">
    <location>
        <begin position="25"/>
        <end position="685"/>
    </location>
</feature>
<evidence type="ECO:0000313" key="16">
    <source>
        <dbReference type="Proteomes" id="UP000886520"/>
    </source>
</evidence>
<dbReference type="OrthoDB" id="432292at2759"/>
<dbReference type="GO" id="GO:0006487">
    <property type="term" value="P:protein N-linked glycosylation"/>
    <property type="evidence" value="ECO:0007669"/>
    <property type="project" value="UniProtKB-UniRule"/>
</dbReference>
<dbReference type="GO" id="GO:0008250">
    <property type="term" value="C:oligosaccharyltransferase complex"/>
    <property type="evidence" value="ECO:0007669"/>
    <property type="project" value="UniProtKB-UniRule"/>
</dbReference>
<feature type="domain" description="Ribophorin II second" evidence="13">
    <location>
        <begin position="312"/>
        <end position="402"/>
    </location>
</feature>
<evidence type="ECO:0000256" key="2">
    <source>
        <dbReference type="ARBA" id="ARBA00004477"/>
    </source>
</evidence>
<protein>
    <recommendedName>
        <fullName evidence="10">Dolichyl-diphosphooligosaccharide--protein glycosyltransferase subunit 2</fullName>
    </recommendedName>
    <alternativeName>
        <fullName evidence="10">Ribophorin-2</fullName>
    </alternativeName>
</protein>
<comment type="pathway">
    <text evidence="3 10">Protein modification; protein glycosylation.</text>
</comment>
<evidence type="ECO:0000256" key="7">
    <source>
        <dbReference type="ARBA" id="ARBA00022824"/>
    </source>
</evidence>
<evidence type="ECO:0000259" key="14">
    <source>
        <dbReference type="Pfam" id="PF25147"/>
    </source>
</evidence>
<dbReference type="InterPro" id="IPR056790">
    <property type="entry name" value="Ribophorin_II_C"/>
</dbReference>
<evidence type="ECO:0000256" key="6">
    <source>
        <dbReference type="ARBA" id="ARBA00022729"/>
    </source>
</evidence>
<organism evidence="15 16">
    <name type="scientific">Adiantum capillus-veneris</name>
    <name type="common">Maidenhair fern</name>
    <dbReference type="NCBI Taxonomy" id="13818"/>
    <lineage>
        <taxon>Eukaryota</taxon>
        <taxon>Viridiplantae</taxon>
        <taxon>Streptophyta</taxon>
        <taxon>Embryophyta</taxon>
        <taxon>Tracheophyta</taxon>
        <taxon>Polypodiopsida</taxon>
        <taxon>Polypodiidae</taxon>
        <taxon>Polypodiales</taxon>
        <taxon>Pteridineae</taxon>
        <taxon>Pteridaceae</taxon>
        <taxon>Vittarioideae</taxon>
        <taxon>Adiantum</taxon>
    </lineage>
</organism>
<evidence type="ECO:0000259" key="13">
    <source>
        <dbReference type="Pfam" id="PF23861"/>
    </source>
</evidence>
<evidence type="ECO:0000256" key="9">
    <source>
        <dbReference type="ARBA" id="ARBA00023136"/>
    </source>
</evidence>
<comment type="caution">
    <text evidence="15">The sequence shown here is derived from an EMBL/GenBank/DDBJ whole genome shotgun (WGS) entry which is preliminary data.</text>
</comment>
<dbReference type="InterPro" id="IPR055375">
    <property type="entry name" value="Ribophorin_II_2nd"/>
</dbReference>
<feature type="transmembrane region" description="Helical" evidence="10">
    <location>
        <begin position="591"/>
        <end position="609"/>
    </location>
</feature>
<feature type="domain" description="Ribophorin II third" evidence="12">
    <location>
        <begin position="422"/>
        <end position="544"/>
    </location>
</feature>
<proteinExistence type="inferred from homology"/>
<feature type="signal peptide" evidence="10">
    <location>
        <begin position="1"/>
        <end position="24"/>
    </location>
</feature>
<feature type="domain" description="Ribophorin II N-terminal" evidence="11">
    <location>
        <begin position="32"/>
        <end position="303"/>
    </location>
</feature>
<dbReference type="Pfam" id="PF23860">
    <property type="entry name" value="Ribophorin_II_3rd"/>
    <property type="match status" value="1"/>
</dbReference>
<evidence type="ECO:0000256" key="5">
    <source>
        <dbReference type="ARBA" id="ARBA00022692"/>
    </source>
</evidence>
<dbReference type="Pfam" id="PF23861">
    <property type="entry name" value="Ribophorin_II_2nd"/>
    <property type="match status" value="1"/>
</dbReference>
<dbReference type="InterPro" id="IPR055374">
    <property type="entry name" value="Ribophorin_II_3rd"/>
</dbReference>
<dbReference type="Pfam" id="PF05817">
    <property type="entry name" value="Ribophorin_II"/>
    <property type="match status" value="1"/>
</dbReference>
<feature type="transmembrane region" description="Helical" evidence="10">
    <location>
        <begin position="621"/>
        <end position="643"/>
    </location>
</feature>
<sequence>MAFIRNGGLLVLLVAMVFCISAAANPHALSKDEKNLATQLLIKAGGSVSGLEDKYQLLRSFQVLGIRHEEATTCDVVGKVLTSSSSAEKDLFFASKCGEALRCSFPEPDLKVTVSNLLSSLENKEGLLDVHYSIGTLAVLKNWVKDQVVLEDPIAIFQKIKALGEEDGTWKYDANDDGTSAKAAGVALETLADLLKLASSAFDDAKIRYLEGVTSKLFEFLEKYEDGTQFIGERGVDGFYGGGGPLAATSQVMKGVTALASHTSGQIEVSAEKVLSISNFFLTAGIQGSLSDMFHVLDALGALDENCLLVPVVLSVHPTVLSLSTMEALKISTTTVLGSPVEASVTLRKAVRVNEKDPFLSNQLLDSDEDKATHTLNIVHNKVDIGTYDLTFKVKLLKEGKYAAETYPTRRVLVTGVVSIAEVEVGVLDSDTGSADFTKRWNPSTKEVVALFATHLQKLRFALDVLSPSKEPFKPHQAFLRLKHETMEHLFLLKSSEQKLELNLDLLGLVEKLNYLSGIYTIEIIIGDAAMENPVMWNLGTVELDLPEPPEGTVKPSALALATSKYGPKPEITHIFRPADKRAPPTLSNPFLIFSLVPLLGFLVGLKLLNTNMKNFPSSGLPTVAALFFHLGIASILGLYVLFWLKFNLFQTLKALAVLATMLMVPGYYTLSHLADSSSPKIKSA</sequence>
<dbReference type="Pfam" id="PF25147">
    <property type="entry name" value="Ribophorin_II_C"/>
    <property type="match status" value="1"/>
</dbReference>
<reference evidence="15" key="1">
    <citation type="submission" date="2021-01" db="EMBL/GenBank/DDBJ databases">
        <title>Adiantum capillus-veneris genome.</title>
        <authorList>
            <person name="Fang Y."/>
            <person name="Liao Q."/>
        </authorList>
    </citation>
    <scope>NUCLEOTIDE SEQUENCE</scope>
    <source>
        <strain evidence="15">H3</strain>
        <tissue evidence="15">Leaf</tissue>
    </source>
</reference>